<dbReference type="EMBL" id="MLJW01000001">
    <property type="protein sequence ID" value="OIR19860.1"/>
    <property type="molecule type" value="Genomic_DNA"/>
</dbReference>
<dbReference type="PANTHER" id="PTHR38102:SF1">
    <property type="entry name" value="PERIPLASMIC CHAPERONE SPY"/>
    <property type="match status" value="1"/>
</dbReference>
<comment type="subcellular location">
    <subcellularLocation>
        <location evidence="1">Periplasm</location>
    </subcellularLocation>
</comment>
<accession>A0A1J5U1G3</accession>
<dbReference type="GO" id="GO:0042597">
    <property type="term" value="C:periplasmic space"/>
    <property type="evidence" value="ECO:0007669"/>
    <property type="project" value="UniProtKB-SubCell"/>
</dbReference>
<evidence type="ECO:0000256" key="1">
    <source>
        <dbReference type="ARBA" id="ARBA00004418"/>
    </source>
</evidence>
<dbReference type="InterPro" id="IPR025961">
    <property type="entry name" value="Metal_resist"/>
</dbReference>
<evidence type="ECO:0000256" key="2">
    <source>
        <dbReference type="ARBA" id="ARBA00022729"/>
    </source>
</evidence>
<dbReference type="Gene3D" id="1.20.120.1490">
    <property type="match status" value="1"/>
</dbReference>
<organism evidence="4">
    <name type="scientific">mine drainage metagenome</name>
    <dbReference type="NCBI Taxonomy" id="410659"/>
    <lineage>
        <taxon>unclassified sequences</taxon>
        <taxon>metagenomes</taxon>
        <taxon>ecological metagenomes</taxon>
    </lineage>
</organism>
<evidence type="ECO:0000313" key="4">
    <source>
        <dbReference type="EMBL" id="OIR19860.1"/>
    </source>
</evidence>
<keyword evidence="2" id="KW-0732">Signal</keyword>
<reference evidence="4" key="1">
    <citation type="submission" date="2016-10" db="EMBL/GenBank/DDBJ databases">
        <title>Sequence of Gallionella enrichment culture.</title>
        <authorList>
            <person name="Poehlein A."/>
            <person name="Muehling M."/>
            <person name="Daniel R."/>
        </authorList>
    </citation>
    <scope>NUCLEOTIDE SEQUENCE</scope>
</reference>
<comment type="caution">
    <text evidence="4">The sequence shown here is derived from an EMBL/GenBank/DDBJ whole genome shotgun (WGS) entry which is preliminary data.</text>
</comment>
<dbReference type="InterPro" id="IPR012899">
    <property type="entry name" value="LTXXQ"/>
</dbReference>
<dbReference type="InterPro" id="IPR052211">
    <property type="entry name" value="Cpx_auxiliary_protein"/>
</dbReference>
<sequence length="183" mass="19995">MKNCKRIIGIVMASLLLGTVANVAVADPDWRGGPGMMGGYGMGPGMMGGYGPGCGMGQGMMGGYGPGDGMGPGMMGYHNYRDLNLSADQQSKIAQIRKAMRTKQWALMDDMMDARDALQDLYDDDKQDAAAIDKQYKAIDDLRRQMVDNAVDAHNRINAILTKEQREKLKEQGRGYGPMMRGY</sequence>
<keyword evidence="3" id="KW-0574">Periplasm</keyword>
<dbReference type="Pfam" id="PF13801">
    <property type="entry name" value="Metal_resist"/>
    <property type="match status" value="1"/>
</dbReference>
<dbReference type="PANTHER" id="PTHR38102">
    <property type="entry name" value="PERIPLASMIC CHAPERONE SPY"/>
    <property type="match status" value="1"/>
</dbReference>
<protein>
    <submittedName>
        <fullName evidence="4">Periplasmic protein</fullName>
    </submittedName>
</protein>
<dbReference type="AlphaFoldDB" id="A0A1J5U1G3"/>
<evidence type="ECO:0000256" key="3">
    <source>
        <dbReference type="ARBA" id="ARBA00022764"/>
    </source>
</evidence>
<proteinExistence type="predicted"/>
<name>A0A1J5U1G3_9ZZZZ</name>
<dbReference type="CDD" id="cd09916">
    <property type="entry name" value="CpxP_like"/>
    <property type="match status" value="1"/>
</dbReference>
<gene>
    <name evidence="4" type="ORF">GALL_07440</name>
</gene>